<dbReference type="EMBL" id="OZ034822">
    <property type="protein sequence ID" value="CAL1410147.1"/>
    <property type="molecule type" value="Genomic_DNA"/>
</dbReference>
<proteinExistence type="predicted"/>
<name>A0AAV2GIB7_9ROSI</name>
<evidence type="ECO:0000313" key="2">
    <source>
        <dbReference type="EMBL" id="CAL1410147.1"/>
    </source>
</evidence>
<evidence type="ECO:0000256" key="1">
    <source>
        <dbReference type="SAM" id="Coils"/>
    </source>
</evidence>
<protein>
    <submittedName>
        <fullName evidence="2">Uncharacterized protein</fullName>
    </submittedName>
</protein>
<sequence>MLNVSAEQHQQTGEAACIRIDNGMLQIQNQEKEERHQEATHENNVYKELLSSRVDIIHLSAIGKNLWPFDVHNATQPHTLSLLLPS</sequence>
<evidence type="ECO:0000313" key="3">
    <source>
        <dbReference type="Proteomes" id="UP001497516"/>
    </source>
</evidence>
<organism evidence="2 3">
    <name type="scientific">Linum trigynum</name>
    <dbReference type="NCBI Taxonomy" id="586398"/>
    <lineage>
        <taxon>Eukaryota</taxon>
        <taxon>Viridiplantae</taxon>
        <taxon>Streptophyta</taxon>
        <taxon>Embryophyta</taxon>
        <taxon>Tracheophyta</taxon>
        <taxon>Spermatophyta</taxon>
        <taxon>Magnoliopsida</taxon>
        <taxon>eudicotyledons</taxon>
        <taxon>Gunneridae</taxon>
        <taxon>Pentapetalae</taxon>
        <taxon>rosids</taxon>
        <taxon>fabids</taxon>
        <taxon>Malpighiales</taxon>
        <taxon>Linaceae</taxon>
        <taxon>Linum</taxon>
    </lineage>
</organism>
<reference evidence="2 3" key="1">
    <citation type="submission" date="2024-04" db="EMBL/GenBank/DDBJ databases">
        <authorList>
            <person name="Fracassetti M."/>
        </authorList>
    </citation>
    <scope>NUCLEOTIDE SEQUENCE [LARGE SCALE GENOMIC DNA]</scope>
</reference>
<keyword evidence="1" id="KW-0175">Coiled coil</keyword>
<dbReference type="AlphaFoldDB" id="A0AAV2GIB7"/>
<gene>
    <name evidence="2" type="ORF">LTRI10_LOCUS49591</name>
</gene>
<accession>A0AAV2GIB7</accession>
<keyword evidence="3" id="KW-1185">Reference proteome</keyword>
<feature type="coiled-coil region" evidence="1">
    <location>
        <begin position="22"/>
        <end position="49"/>
    </location>
</feature>
<dbReference type="Proteomes" id="UP001497516">
    <property type="component" value="Chromosome 9"/>
</dbReference>